<dbReference type="Proteomes" id="UP001150907">
    <property type="component" value="Unassembled WGS sequence"/>
</dbReference>
<dbReference type="EMBL" id="JANBQF010001003">
    <property type="protein sequence ID" value="KAJ1998321.1"/>
    <property type="molecule type" value="Genomic_DNA"/>
</dbReference>
<dbReference type="OrthoDB" id="1938156at2759"/>
<dbReference type="InterPro" id="IPR013320">
    <property type="entry name" value="ConA-like_dom_sf"/>
</dbReference>
<keyword evidence="6" id="KW-1185">Reference proteome</keyword>
<comment type="subcellular location">
    <subcellularLocation>
        <location evidence="1">Endoplasmic reticulum</location>
    </subcellularLocation>
</comment>
<organism evidence="5 6">
    <name type="scientific">Coemansia thaxteri</name>
    <dbReference type="NCBI Taxonomy" id="2663907"/>
    <lineage>
        <taxon>Eukaryota</taxon>
        <taxon>Fungi</taxon>
        <taxon>Fungi incertae sedis</taxon>
        <taxon>Zoopagomycota</taxon>
        <taxon>Kickxellomycotina</taxon>
        <taxon>Kickxellomycetes</taxon>
        <taxon>Kickxellales</taxon>
        <taxon>Kickxellaceae</taxon>
        <taxon>Coemansia</taxon>
    </lineage>
</organism>
<evidence type="ECO:0000256" key="3">
    <source>
        <dbReference type="ARBA" id="ARBA00022824"/>
    </source>
</evidence>
<proteinExistence type="inferred from homology"/>
<accession>A0A9W8EFT1</accession>
<feature type="signal peptide" evidence="4">
    <location>
        <begin position="1"/>
        <end position="22"/>
    </location>
</feature>
<feature type="chain" id="PRO_5041013682" description="Calnexin" evidence="4">
    <location>
        <begin position="23"/>
        <end position="179"/>
    </location>
</feature>
<sequence length="179" mass="19418">MTHKLNVLLLLALALHASPARTNDVANNEAVPESAVDAPAEAPKHGVDIPKFEPYAVPGAALWEQFAESASPQWRRSKATKKGEKEARYNGEWAVEEMVELAGVEGDKGLVVKSEARHHAISTQLAKPFDPSENGLVLQYEVKLQQSLACGGAYVKLLTASFKGEFSDDTPYTLMFGPD</sequence>
<reference evidence="5" key="1">
    <citation type="submission" date="2022-07" db="EMBL/GenBank/DDBJ databases">
        <title>Phylogenomic reconstructions and comparative analyses of Kickxellomycotina fungi.</title>
        <authorList>
            <person name="Reynolds N.K."/>
            <person name="Stajich J.E."/>
            <person name="Barry K."/>
            <person name="Grigoriev I.V."/>
            <person name="Crous P."/>
            <person name="Smith M.E."/>
        </authorList>
    </citation>
    <scope>NUCLEOTIDE SEQUENCE</scope>
    <source>
        <strain evidence="5">IMI 214461</strain>
    </source>
</reference>
<keyword evidence="4" id="KW-0732">Signal</keyword>
<dbReference type="GO" id="GO:0005789">
    <property type="term" value="C:endoplasmic reticulum membrane"/>
    <property type="evidence" value="ECO:0007669"/>
    <property type="project" value="TreeGrafter"/>
</dbReference>
<gene>
    <name evidence="5" type="ORF">H4R26_005504</name>
</gene>
<dbReference type="PANTHER" id="PTHR11073:SF1">
    <property type="entry name" value="CALNEXIN 14D-RELATED"/>
    <property type="match status" value="1"/>
</dbReference>
<evidence type="ECO:0000313" key="5">
    <source>
        <dbReference type="EMBL" id="KAJ1998321.1"/>
    </source>
</evidence>
<dbReference type="InterPro" id="IPR018124">
    <property type="entry name" value="Calret/calnex_CS"/>
</dbReference>
<dbReference type="Pfam" id="PF00262">
    <property type="entry name" value="Calreticulin"/>
    <property type="match status" value="1"/>
</dbReference>
<evidence type="ECO:0000256" key="2">
    <source>
        <dbReference type="ARBA" id="ARBA00010983"/>
    </source>
</evidence>
<keyword evidence="3 4" id="KW-0256">Endoplasmic reticulum</keyword>
<dbReference type="Gene3D" id="2.60.120.200">
    <property type="match status" value="1"/>
</dbReference>
<dbReference type="GO" id="GO:0036503">
    <property type="term" value="P:ERAD pathway"/>
    <property type="evidence" value="ECO:0007669"/>
    <property type="project" value="TreeGrafter"/>
</dbReference>
<comment type="similarity">
    <text evidence="2 4">Belongs to the calreticulin family.</text>
</comment>
<dbReference type="InterPro" id="IPR001580">
    <property type="entry name" value="Calret/calnex"/>
</dbReference>
<evidence type="ECO:0000256" key="4">
    <source>
        <dbReference type="RuleBase" id="RU362126"/>
    </source>
</evidence>
<dbReference type="GO" id="GO:0005509">
    <property type="term" value="F:calcium ion binding"/>
    <property type="evidence" value="ECO:0007669"/>
    <property type="project" value="InterPro"/>
</dbReference>
<dbReference type="GO" id="GO:0006457">
    <property type="term" value="P:protein folding"/>
    <property type="evidence" value="ECO:0007669"/>
    <property type="project" value="InterPro"/>
</dbReference>
<dbReference type="GO" id="GO:0051082">
    <property type="term" value="F:unfolded protein binding"/>
    <property type="evidence" value="ECO:0007669"/>
    <property type="project" value="InterPro"/>
</dbReference>
<evidence type="ECO:0000313" key="6">
    <source>
        <dbReference type="Proteomes" id="UP001150907"/>
    </source>
</evidence>
<dbReference type="PANTHER" id="PTHR11073">
    <property type="entry name" value="CALRETICULIN AND CALNEXIN"/>
    <property type="match status" value="1"/>
</dbReference>
<protein>
    <recommendedName>
        <fullName evidence="7">Calnexin</fullName>
    </recommendedName>
</protein>
<dbReference type="AlphaFoldDB" id="A0A9W8EFT1"/>
<dbReference type="PRINTS" id="PR00626">
    <property type="entry name" value="CALRETICULIN"/>
</dbReference>
<keyword evidence="4" id="KW-0143">Chaperone</keyword>
<evidence type="ECO:0008006" key="7">
    <source>
        <dbReference type="Google" id="ProtNLM"/>
    </source>
</evidence>
<dbReference type="PROSITE" id="PS00803">
    <property type="entry name" value="CALRETICULIN_1"/>
    <property type="match status" value="1"/>
</dbReference>
<dbReference type="SUPFAM" id="SSF49899">
    <property type="entry name" value="Concanavalin A-like lectins/glucanases"/>
    <property type="match status" value="1"/>
</dbReference>
<comment type="caution">
    <text evidence="5">The sequence shown here is derived from an EMBL/GenBank/DDBJ whole genome shotgun (WGS) entry which is preliminary data.</text>
</comment>
<evidence type="ECO:0000256" key="1">
    <source>
        <dbReference type="ARBA" id="ARBA00004240"/>
    </source>
</evidence>
<feature type="non-terminal residue" evidence="5">
    <location>
        <position position="179"/>
    </location>
</feature>
<name>A0A9W8EFT1_9FUNG</name>